<keyword evidence="8" id="KW-0472">Membrane</keyword>
<dbReference type="InterPro" id="IPR000015">
    <property type="entry name" value="Fimb_usher"/>
</dbReference>
<evidence type="ECO:0000256" key="7">
    <source>
        <dbReference type="ARBA" id="ARBA00022729"/>
    </source>
</evidence>
<dbReference type="Gene3D" id="2.60.40.2610">
    <property type="entry name" value="Outer membrane usher protein FimD, plug domain"/>
    <property type="match status" value="1"/>
</dbReference>
<dbReference type="Gene3D" id="3.10.20.410">
    <property type="match status" value="1"/>
</dbReference>
<protein>
    <submittedName>
        <fullName evidence="13">Fimbrial biogenesis outer membrane usher protein</fullName>
    </submittedName>
</protein>
<dbReference type="Proteomes" id="UP000839644">
    <property type="component" value="Unassembled WGS sequence"/>
</dbReference>
<dbReference type="GO" id="GO:0009297">
    <property type="term" value="P:pilus assembly"/>
    <property type="evidence" value="ECO:0007669"/>
    <property type="project" value="InterPro"/>
</dbReference>
<evidence type="ECO:0000256" key="6">
    <source>
        <dbReference type="ARBA" id="ARBA00022692"/>
    </source>
</evidence>
<keyword evidence="9" id="KW-0998">Cell outer membrane</keyword>
<dbReference type="Gene3D" id="2.60.40.2070">
    <property type="match status" value="1"/>
</dbReference>
<dbReference type="InterPro" id="IPR025885">
    <property type="entry name" value="PapC_N"/>
</dbReference>
<dbReference type="PANTHER" id="PTHR30451">
    <property type="entry name" value="OUTER MEMBRANE USHER PROTEIN"/>
    <property type="match status" value="1"/>
</dbReference>
<evidence type="ECO:0000256" key="5">
    <source>
        <dbReference type="ARBA" id="ARBA00022558"/>
    </source>
</evidence>
<proteinExistence type="inferred from homology"/>
<evidence type="ECO:0000259" key="12">
    <source>
        <dbReference type="Pfam" id="PF13954"/>
    </source>
</evidence>
<accession>A0A3Y9BVW6</accession>
<feature type="signal peptide" evidence="10">
    <location>
        <begin position="1"/>
        <end position="26"/>
    </location>
</feature>
<feature type="domain" description="PapC-like C-terminal" evidence="11">
    <location>
        <begin position="784"/>
        <end position="849"/>
    </location>
</feature>
<evidence type="ECO:0000313" key="13">
    <source>
        <dbReference type="EMBL" id="EAB8475871.1"/>
    </source>
</evidence>
<evidence type="ECO:0000256" key="2">
    <source>
        <dbReference type="ARBA" id="ARBA00008064"/>
    </source>
</evidence>
<dbReference type="GO" id="GO:0015473">
    <property type="term" value="F:fimbrial usher porin activity"/>
    <property type="evidence" value="ECO:0007669"/>
    <property type="project" value="InterPro"/>
</dbReference>
<feature type="chain" id="PRO_5019101521" evidence="10">
    <location>
        <begin position="27"/>
        <end position="863"/>
    </location>
</feature>
<evidence type="ECO:0000259" key="11">
    <source>
        <dbReference type="Pfam" id="PF13953"/>
    </source>
</evidence>
<keyword evidence="5" id="KW-1029">Fimbrium biogenesis</keyword>
<evidence type="ECO:0000256" key="4">
    <source>
        <dbReference type="ARBA" id="ARBA00022452"/>
    </source>
</evidence>
<dbReference type="InterPro" id="IPR043142">
    <property type="entry name" value="PapC-like_C_sf"/>
</dbReference>
<comment type="caution">
    <text evidence="13">The sequence shown here is derived from an EMBL/GenBank/DDBJ whole genome shotgun (WGS) entry which is preliminary data.</text>
</comment>
<evidence type="ECO:0000256" key="1">
    <source>
        <dbReference type="ARBA" id="ARBA00004571"/>
    </source>
</evidence>
<evidence type="ECO:0000256" key="9">
    <source>
        <dbReference type="ARBA" id="ARBA00023237"/>
    </source>
</evidence>
<dbReference type="Gene3D" id="2.60.40.3110">
    <property type="match status" value="1"/>
</dbReference>
<feature type="domain" description="PapC N-terminal" evidence="12">
    <location>
        <begin position="51"/>
        <end position="203"/>
    </location>
</feature>
<dbReference type="InterPro" id="IPR025949">
    <property type="entry name" value="PapC-like_C"/>
</dbReference>
<dbReference type="GO" id="GO:0009279">
    <property type="term" value="C:cell outer membrane"/>
    <property type="evidence" value="ECO:0007669"/>
    <property type="project" value="UniProtKB-SubCell"/>
</dbReference>
<organism evidence="13">
    <name type="scientific">Salmonella enterica subsp. enterica serovar Java</name>
    <dbReference type="NCBI Taxonomy" id="224729"/>
    <lineage>
        <taxon>Bacteria</taxon>
        <taxon>Pseudomonadati</taxon>
        <taxon>Pseudomonadota</taxon>
        <taxon>Gammaproteobacteria</taxon>
        <taxon>Enterobacterales</taxon>
        <taxon>Enterobacteriaceae</taxon>
        <taxon>Salmonella</taxon>
    </lineage>
</organism>
<evidence type="ECO:0000256" key="8">
    <source>
        <dbReference type="ARBA" id="ARBA00023136"/>
    </source>
</evidence>
<evidence type="ECO:0000256" key="10">
    <source>
        <dbReference type="SAM" id="SignalP"/>
    </source>
</evidence>
<dbReference type="Pfam" id="PF13954">
    <property type="entry name" value="PapC_N"/>
    <property type="match status" value="1"/>
</dbReference>
<sequence length="863" mass="93913">MMTRYILSRHLTMGCMSLLAFSISQAVSAGQLVTPQSSLPLSTEEDSSALTFNPDFLKFSDGDAAKNINLSYFSYKGGQEPGTYRVDIIVNGKYTDTQTLQFQSLKDKPGQLYACVTPDVYGQWGITLPDSQAATAQHNINNATCPEGLAQRLPGATEHLDLNQRTLQITVPQSYLAPPGWFETPPHQWDEGMPAVMVNYNFSGNEQTNAGQHYHSQFLSLNSVLNFGGWRLHYDGNWTSGTSSASKWQSLNTWLQHDYARGQGGQLTIGQTTTDSAIFDGFPFEGIQVASDDGMLQSMLTSYAPVIRGIAYSQAQVSVRQNGTIIYQKNVPAGAFAFRDVPQVYSGDVTVEVREADGSVHRTIQTAATVPVLQREGRLRYNVAAGRYRQPGNQNTGRDNPEFVQATAAWGLPYSFTLYGGAMLARNYQAGILGTGRYFETLGALSLDVTQARSRFTSRYRDGEAQQGQSWRFDYARSFNTTNTTFNLTGYRYATEGFYTFNELQQLQGTSEDHRTDYHQRSRLMTMLTQDLGDSGQLSLSGSQDSYWNYNGHGYNWIATYSVGLGPVSSSLSLGYNRTPQYQQADKSVLLNFSIPLGTWLGGNVSANTSTTLRNGTARQQAGVSGSLDNSKLTYSIMQGRENQGQGAGGNANLAYQGSYGQLSGGYSYQHNSQQWLYGVTGGITLHPHGVTFSQPVSLSGGNALVEAPGASNVPLLSGTGLATDWRGYTVVPNLVPYQRNTVALDMGHLSENMDIQASDNVVIPTRGSLVSAPFRVSVGGRALVTLTYHGLPVPFGSIVTLKSEASSLSSMVADEGQVYFSGLPDKGRLMVNWGQGAGNQCIASYTLDSAQSVLNNIHAECR</sequence>
<dbReference type="AlphaFoldDB" id="A0A3Y9BVW6"/>
<reference evidence="13" key="1">
    <citation type="submission" date="2018-08" db="EMBL/GenBank/DDBJ databases">
        <authorList>
            <person name="Ashton P.M."/>
            <person name="Dallman T."/>
            <person name="Nair S."/>
            <person name="De Pinna E."/>
            <person name="Peters T."/>
            <person name="Grant K."/>
        </authorList>
    </citation>
    <scope>NUCLEOTIDE SEQUENCE [LARGE SCALE GENOMIC DNA]</scope>
    <source>
        <strain evidence="13">43913</strain>
    </source>
</reference>
<keyword evidence="3" id="KW-0813">Transport</keyword>
<dbReference type="Pfam" id="PF13953">
    <property type="entry name" value="PapC_C"/>
    <property type="match status" value="1"/>
</dbReference>
<dbReference type="InterPro" id="IPR037224">
    <property type="entry name" value="PapC_N_sf"/>
</dbReference>
<keyword evidence="6" id="KW-0812">Transmembrane</keyword>
<evidence type="ECO:0000256" key="3">
    <source>
        <dbReference type="ARBA" id="ARBA00022448"/>
    </source>
</evidence>
<keyword evidence="7 10" id="KW-0732">Signal</keyword>
<dbReference type="InterPro" id="IPR042186">
    <property type="entry name" value="FimD_plug_dom"/>
</dbReference>
<dbReference type="SUPFAM" id="SSF141729">
    <property type="entry name" value="FimD N-terminal domain-like"/>
    <property type="match status" value="1"/>
</dbReference>
<gene>
    <name evidence="13" type="ORF">AU894_06445</name>
</gene>
<comment type="subcellular location">
    <subcellularLocation>
        <location evidence="1">Cell outer membrane</location>
        <topology evidence="1">Multi-pass membrane protein</topology>
    </subcellularLocation>
</comment>
<name>A0A3Y9BVW6_SALEB</name>
<dbReference type="PANTHER" id="PTHR30451:SF21">
    <property type="entry name" value="FIMBRIAL USHER DOMAIN-CONTAINING PROTEIN YDET-RELATED"/>
    <property type="match status" value="1"/>
</dbReference>
<dbReference type="Pfam" id="PF00577">
    <property type="entry name" value="Usher"/>
    <property type="match status" value="1"/>
</dbReference>
<keyword evidence="4" id="KW-1134">Transmembrane beta strand</keyword>
<dbReference type="EMBL" id="AAAFYZ010000012">
    <property type="protein sequence ID" value="EAB8475871.1"/>
    <property type="molecule type" value="Genomic_DNA"/>
</dbReference>
<comment type="similarity">
    <text evidence="2">Belongs to the fimbrial export usher family.</text>
</comment>